<dbReference type="EC" id="2.3.1.86" evidence="7"/>
<accession>A4BQ43</accession>
<evidence type="ECO:0000256" key="3">
    <source>
        <dbReference type="ARBA" id="ARBA00022832"/>
    </source>
</evidence>
<evidence type="ECO:0000256" key="1">
    <source>
        <dbReference type="ARBA" id="ARBA00006432"/>
    </source>
</evidence>
<dbReference type="OrthoDB" id="9803968at2"/>
<dbReference type="InterPro" id="IPR000873">
    <property type="entry name" value="AMP-dep_synth/lig_dom"/>
</dbReference>
<dbReference type="HOGENOM" id="CLU_000022_59_5_6"/>
<keyword evidence="7" id="KW-0808">Transferase</keyword>
<dbReference type="Gene3D" id="3.40.50.12780">
    <property type="entry name" value="N-terminal domain of ligase-like"/>
    <property type="match status" value="1"/>
</dbReference>
<dbReference type="CDD" id="cd12118">
    <property type="entry name" value="ttLC_FACS_AEE21_like"/>
    <property type="match status" value="1"/>
</dbReference>
<comment type="similarity">
    <text evidence="1">Belongs to the ATP-dependent AMP-binding enzyme family.</text>
</comment>
<dbReference type="Proteomes" id="UP000003374">
    <property type="component" value="Unassembled WGS sequence"/>
</dbReference>
<evidence type="ECO:0000256" key="2">
    <source>
        <dbReference type="ARBA" id="ARBA00022598"/>
    </source>
</evidence>
<dbReference type="PANTHER" id="PTHR43859">
    <property type="entry name" value="ACYL-ACTIVATING ENZYME"/>
    <property type="match status" value="1"/>
</dbReference>
<organism evidence="7 8">
    <name type="scientific">Nitrococcus mobilis Nb-231</name>
    <dbReference type="NCBI Taxonomy" id="314278"/>
    <lineage>
        <taxon>Bacteria</taxon>
        <taxon>Pseudomonadati</taxon>
        <taxon>Pseudomonadota</taxon>
        <taxon>Gammaproteobacteria</taxon>
        <taxon>Chromatiales</taxon>
        <taxon>Ectothiorhodospiraceae</taxon>
        <taxon>Nitrococcus</taxon>
    </lineage>
</organism>
<name>A4BQ43_9GAMM</name>
<dbReference type="InterPro" id="IPR025110">
    <property type="entry name" value="AMP-bd_C"/>
</dbReference>
<dbReference type="GO" id="GO:0006631">
    <property type="term" value="P:fatty acid metabolic process"/>
    <property type="evidence" value="ECO:0007669"/>
    <property type="project" value="UniProtKB-KW"/>
</dbReference>
<evidence type="ECO:0000259" key="5">
    <source>
        <dbReference type="Pfam" id="PF00501"/>
    </source>
</evidence>
<dbReference type="Pfam" id="PF00501">
    <property type="entry name" value="AMP-binding"/>
    <property type="match status" value="1"/>
</dbReference>
<sequence>MEHANYGALSPLTFIERSAAVFPERTAVIHGELQRSWEQTYERVRRLASALRGRGVERGDTVAVMLANTPEMLEAHFAVPMVGAVLNALDVHQEARTIAFILQDCGARVLLTDTEFAKTIEKALALLPSPPLVIDVDDPQGGGGEGLGKLGYEALLAEGDPTFIWEPPPDEWEAIALNYTPGTTANPNGIVYHHRAAYLKAVSHVLVWGLAPHPIYLWTLPMFDCNGWCFPWTITAMAGVHVCLREARGEAVFEAIRRHRVSHLCATPAVLNALLAVSVERRPGKFDHPVKVMAGAAAPSAAVVEGIEAMGMEITHVYGLTEAGGPAAVCAWHPEWNARPREERARLKARQGVRYPMLDGLMVADPHTLVPVPKDGRTIGEIFIRGNTVMKGYFKSAQATEEAFDGGWFHTGDLAIWHPDGYMEIKDRAKDIITLDDEPSSSLEIESVLCRHPAIMEAAVVARMDEELGETPCAFVVLKPDAANVGATEIIEFCRQHMAHSMVPKTVVFGELPKTSTGKVQKFKLRAYAWRL</sequence>
<gene>
    <name evidence="7" type="ORF">NB231_04795</name>
</gene>
<keyword evidence="7" id="KW-0012">Acyltransferase</keyword>
<dbReference type="InterPro" id="IPR042099">
    <property type="entry name" value="ANL_N_sf"/>
</dbReference>
<dbReference type="eggNOG" id="COG0318">
    <property type="taxonomic scope" value="Bacteria"/>
</dbReference>
<evidence type="ECO:0000313" key="8">
    <source>
        <dbReference type="Proteomes" id="UP000003374"/>
    </source>
</evidence>
<keyword evidence="3" id="KW-0276">Fatty acid metabolism</keyword>
<dbReference type="InterPro" id="IPR045851">
    <property type="entry name" value="AMP-bd_C_sf"/>
</dbReference>
<dbReference type="Gene3D" id="3.30.300.30">
    <property type="match status" value="1"/>
</dbReference>
<dbReference type="GO" id="GO:0016874">
    <property type="term" value="F:ligase activity"/>
    <property type="evidence" value="ECO:0007669"/>
    <property type="project" value="UniProtKB-KW"/>
</dbReference>
<dbReference type="STRING" id="314278.NB231_04795"/>
<dbReference type="RefSeq" id="WP_005000178.1">
    <property type="nucleotide sequence ID" value="NZ_CH672427.1"/>
</dbReference>
<keyword evidence="4" id="KW-0443">Lipid metabolism</keyword>
<comment type="caution">
    <text evidence="7">The sequence shown here is derived from an EMBL/GenBank/DDBJ whole genome shotgun (WGS) entry which is preliminary data.</text>
</comment>
<dbReference type="EMBL" id="AAOF01000004">
    <property type="protein sequence ID" value="EAR22198.1"/>
    <property type="molecule type" value="Genomic_DNA"/>
</dbReference>
<dbReference type="GO" id="GO:0004321">
    <property type="term" value="F:fatty-acyl-CoA synthase activity"/>
    <property type="evidence" value="ECO:0007669"/>
    <property type="project" value="UniProtKB-EC"/>
</dbReference>
<dbReference type="SUPFAM" id="SSF56801">
    <property type="entry name" value="Acetyl-CoA synthetase-like"/>
    <property type="match status" value="1"/>
</dbReference>
<evidence type="ECO:0000313" key="7">
    <source>
        <dbReference type="EMBL" id="EAR22198.1"/>
    </source>
</evidence>
<dbReference type="Pfam" id="PF13193">
    <property type="entry name" value="AMP-binding_C"/>
    <property type="match status" value="1"/>
</dbReference>
<protein>
    <submittedName>
        <fullName evidence="7">Acyl-CoA synthase</fullName>
        <ecNumber evidence="7">2.3.1.86</ecNumber>
    </submittedName>
</protein>
<keyword evidence="8" id="KW-1185">Reference proteome</keyword>
<feature type="domain" description="AMP-binding enzyme C-terminal" evidence="6">
    <location>
        <begin position="444"/>
        <end position="519"/>
    </location>
</feature>
<dbReference type="NCBIfam" id="NF006020">
    <property type="entry name" value="PRK08162.1"/>
    <property type="match status" value="1"/>
</dbReference>
<reference evidence="7 8" key="1">
    <citation type="submission" date="2006-02" db="EMBL/GenBank/DDBJ databases">
        <authorList>
            <person name="Waterbury J."/>
            <person name="Ferriera S."/>
            <person name="Johnson J."/>
            <person name="Kravitz S."/>
            <person name="Halpern A."/>
            <person name="Remington K."/>
            <person name="Beeson K."/>
            <person name="Tran B."/>
            <person name="Rogers Y.-H."/>
            <person name="Friedman R."/>
            <person name="Venter J.C."/>
        </authorList>
    </citation>
    <scope>NUCLEOTIDE SEQUENCE [LARGE SCALE GENOMIC DNA]</scope>
    <source>
        <strain evidence="7 8">Nb-231</strain>
    </source>
</reference>
<dbReference type="PANTHER" id="PTHR43859:SF4">
    <property type="entry name" value="BUTANOATE--COA LIGASE AAE1-RELATED"/>
    <property type="match status" value="1"/>
</dbReference>
<keyword evidence="2" id="KW-0436">Ligase</keyword>
<evidence type="ECO:0000256" key="4">
    <source>
        <dbReference type="ARBA" id="ARBA00023098"/>
    </source>
</evidence>
<dbReference type="AlphaFoldDB" id="A4BQ43"/>
<evidence type="ECO:0000259" key="6">
    <source>
        <dbReference type="Pfam" id="PF13193"/>
    </source>
</evidence>
<feature type="domain" description="AMP-dependent synthetase/ligase" evidence="5">
    <location>
        <begin position="16"/>
        <end position="394"/>
    </location>
</feature>
<proteinExistence type="inferred from homology"/>